<comment type="caution">
    <text evidence="1">The sequence shown here is derived from an EMBL/GenBank/DDBJ whole genome shotgun (WGS) entry which is preliminary data.</text>
</comment>
<gene>
    <name evidence="1" type="ORF">L1987_29968</name>
</gene>
<dbReference type="Proteomes" id="UP001056120">
    <property type="component" value="Linkage Group LG10"/>
</dbReference>
<keyword evidence="2" id="KW-1185">Reference proteome</keyword>
<proteinExistence type="predicted"/>
<reference evidence="2" key="1">
    <citation type="journal article" date="2022" name="Mol. Ecol. Resour.">
        <title>The genomes of chicory, endive, great burdock and yacon provide insights into Asteraceae palaeo-polyploidization history and plant inulin production.</title>
        <authorList>
            <person name="Fan W."/>
            <person name="Wang S."/>
            <person name="Wang H."/>
            <person name="Wang A."/>
            <person name="Jiang F."/>
            <person name="Liu H."/>
            <person name="Zhao H."/>
            <person name="Xu D."/>
            <person name="Zhang Y."/>
        </authorList>
    </citation>
    <scope>NUCLEOTIDE SEQUENCE [LARGE SCALE GENOMIC DNA]</scope>
    <source>
        <strain evidence="2">cv. Yunnan</strain>
    </source>
</reference>
<dbReference type="EMBL" id="CM042027">
    <property type="protein sequence ID" value="KAI3801851.1"/>
    <property type="molecule type" value="Genomic_DNA"/>
</dbReference>
<protein>
    <submittedName>
        <fullName evidence="1">Uncharacterized protein</fullName>
    </submittedName>
</protein>
<reference evidence="1 2" key="2">
    <citation type="journal article" date="2022" name="Mol. Ecol. Resour.">
        <title>The genomes of chicory, endive, great burdock and yacon provide insights into Asteraceae paleo-polyploidization history and plant inulin production.</title>
        <authorList>
            <person name="Fan W."/>
            <person name="Wang S."/>
            <person name="Wang H."/>
            <person name="Wang A."/>
            <person name="Jiang F."/>
            <person name="Liu H."/>
            <person name="Zhao H."/>
            <person name="Xu D."/>
            <person name="Zhang Y."/>
        </authorList>
    </citation>
    <scope>NUCLEOTIDE SEQUENCE [LARGE SCALE GENOMIC DNA]</scope>
    <source>
        <strain evidence="2">cv. Yunnan</strain>
        <tissue evidence="1">Leaves</tissue>
    </source>
</reference>
<name>A0ACB9I318_9ASTR</name>
<organism evidence="1 2">
    <name type="scientific">Smallanthus sonchifolius</name>
    <dbReference type="NCBI Taxonomy" id="185202"/>
    <lineage>
        <taxon>Eukaryota</taxon>
        <taxon>Viridiplantae</taxon>
        <taxon>Streptophyta</taxon>
        <taxon>Embryophyta</taxon>
        <taxon>Tracheophyta</taxon>
        <taxon>Spermatophyta</taxon>
        <taxon>Magnoliopsida</taxon>
        <taxon>eudicotyledons</taxon>
        <taxon>Gunneridae</taxon>
        <taxon>Pentapetalae</taxon>
        <taxon>asterids</taxon>
        <taxon>campanulids</taxon>
        <taxon>Asterales</taxon>
        <taxon>Asteraceae</taxon>
        <taxon>Asteroideae</taxon>
        <taxon>Heliantheae alliance</taxon>
        <taxon>Millerieae</taxon>
        <taxon>Smallanthus</taxon>
    </lineage>
</organism>
<evidence type="ECO:0000313" key="2">
    <source>
        <dbReference type="Proteomes" id="UP001056120"/>
    </source>
</evidence>
<evidence type="ECO:0000313" key="1">
    <source>
        <dbReference type="EMBL" id="KAI3801851.1"/>
    </source>
</evidence>
<sequence length="77" mass="8640">MYSQNTCALIFLSNLLSIAKSRRIQAITSSMKKGELFLADVNTQLKRNIYVSFHTGVSAKVYVNAQIHTQPFGQISF</sequence>
<accession>A0ACB9I318</accession>